<evidence type="ECO:0000313" key="1">
    <source>
        <dbReference type="EMBL" id="KIJ31760.1"/>
    </source>
</evidence>
<dbReference type="OrthoDB" id="3256801at2759"/>
<gene>
    <name evidence="1" type="ORF">M422DRAFT_70811</name>
</gene>
<name>A0A0C9V2L1_SPHS4</name>
<accession>A0A0C9V2L1</accession>
<dbReference type="AlphaFoldDB" id="A0A0C9V2L1"/>
<keyword evidence="2" id="KW-1185">Reference proteome</keyword>
<protein>
    <submittedName>
        <fullName evidence="1">Uncharacterized protein</fullName>
    </submittedName>
</protein>
<dbReference type="HOGENOM" id="CLU_084532_0_0_1"/>
<sequence length="249" mass="27786">MAYPLDQNALLHLNGLSLALVQEGMDESDCYAVLTEMLIEHRVIRGRPFILFPQLRLSWNPQMSSDRRSNIPDIGIGRLVDGGKRLQGGAEQKAALKVMRNFPNAADIIDDLDVRRTFHDAQIQASDQVKAAIKNGALPCNIPIKWILAVGPYFTIQHFGPFDEAHLATRGHRPNDSGDAVVADFIESLKATRHSRPISGPLYRIGTPDAASAMHEYLFSLEAMNLYNSTDRRYFDNVSFSFTPSDHPL</sequence>
<dbReference type="EMBL" id="KN837237">
    <property type="protein sequence ID" value="KIJ31760.1"/>
    <property type="molecule type" value="Genomic_DNA"/>
</dbReference>
<reference evidence="1 2" key="1">
    <citation type="submission" date="2014-06" db="EMBL/GenBank/DDBJ databases">
        <title>Evolutionary Origins and Diversification of the Mycorrhizal Mutualists.</title>
        <authorList>
            <consortium name="DOE Joint Genome Institute"/>
            <consortium name="Mycorrhizal Genomics Consortium"/>
            <person name="Kohler A."/>
            <person name="Kuo A."/>
            <person name="Nagy L.G."/>
            <person name="Floudas D."/>
            <person name="Copeland A."/>
            <person name="Barry K.W."/>
            <person name="Cichocki N."/>
            <person name="Veneault-Fourrey C."/>
            <person name="LaButti K."/>
            <person name="Lindquist E.A."/>
            <person name="Lipzen A."/>
            <person name="Lundell T."/>
            <person name="Morin E."/>
            <person name="Murat C."/>
            <person name="Riley R."/>
            <person name="Ohm R."/>
            <person name="Sun H."/>
            <person name="Tunlid A."/>
            <person name="Henrissat B."/>
            <person name="Grigoriev I.V."/>
            <person name="Hibbett D.S."/>
            <person name="Martin F."/>
        </authorList>
    </citation>
    <scope>NUCLEOTIDE SEQUENCE [LARGE SCALE GENOMIC DNA]</scope>
    <source>
        <strain evidence="1 2">SS14</strain>
    </source>
</reference>
<organism evidence="1 2">
    <name type="scientific">Sphaerobolus stellatus (strain SS14)</name>
    <dbReference type="NCBI Taxonomy" id="990650"/>
    <lineage>
        <taxon>Eukaryota</taxon>
        <taxon>Fungi</taxon>
        <taxon>Dikarya</taxon>
        <taxon>Basidiomycota</taxon>
        <taxon>Agaricomycotina</taxon>
        <taxon>Agaricomycetes</taxon>
        <taxon>Phallomycetidae</taxon>
        <taxon>Geastrales</taxon>
        <taxon>Sphaerobolaceae</taxon>
        <taxon>Sphaerobolus</taxon>
    </lineage>
</organism>
<dbReference type="Proteomes" id="UP000054279">
    <property type="component" value="Unassembled WGS sequence"/>
</dbReference>
<proteinExistence type="predicted"/>
<evidence type="ECO:0000313" key="2">
    <source>
        <dbReference type="Proteomes" id="UP000054279"/>
    </source>
</evidence>